<dbReference type="AlphaFoldDB" id="A0A2M9C4L3"/>
<organism evidence="2 3">
    <name type="scientific">Compostimonas suwonensis</name>
    <dbReference type="NCBI Taxonomy" id="1048394"/>
    <lineage>
        <taxon>Bacteria</taxon>
        <taxon>Bacillati</taxon>
        <taxon>Actinomycetota</taxon>
        <taxon>Actinomycetes</taxon>
        <taxon>Micrococcales</taxon>
        <taxon>Microbacteriaceae</taxon>
        <taxon>Compostimonas</taxon>
    </lineage>
</organism>
<dbReference type="Pfam" id="PF11716">
    <property type="entry name" value="MDMPI_N"/>
    <property type="match status" value="1"/>
</dbReference>
<dbReference type="EMBL" id="PGFB01000001">
    <property type="protein sequence ID" value="PJJ65465.1"/>
    <property type="molecule type" value="Genomic_DNA"/>
</dbReference>
<evidence type="ECO:0000313" key="3">
    <source>
        <dbReference type="Proteomes" id="UP000230161"/>
    </source>
</evidence>
<dbReference type="InterPro" id="IPR024344">
    <property type="entry name" value="MDMPI_metal-binding"/>
</dbReference>
<dbReference type="GO" id="GO:0046872">
    <property type="term" value="F:metal ion binding"/>
    <property type="evidence" value="ECO:0007669"/>
    <property type="project" value="InterPro"/>
</dbReference>
<sequence length="205" mass="21997">MLSMSSVAIFGRSSDAFLEVVRQIRPEQWDQPGLGEWTVRSLVGHTARAILTVENYLSLDDPGSISVPTAESYYTTVYAEYTDHDSVRERGVEAGIWLGDDAIGAIQGAIGRARGIIDQQHEGRIVSIGGMGIPLEEYLRTRVFELVVHTIDISRATGIPHTIPDVALQSTLALGVGVASATGHAEEILLALTGRGTLPEGFSVV</sequence>
<dbReference type="Gene3D" id="1.20.120.450">
    <property type="entry name" value="dinb family like domain"/>
    <property type="match status" value="1"/>
</dbReference>
<accession>A0A2M9C4L3</accession>
<evidence type="ECO:0000313" key="2">
    <source>
        <dbReference type="EMBL" id="PJJ65465.1"/>
    </source>
</evidence>
<protein>
    <submittedName>
        <fullName evidence="2">Uncharacterized protein (TIGR03083 family)</fullName>
    </submittedName>
</protein>
<dbReference type="InterPro" id="IPR017517">
    <property type="entry name" value="Maleyloyr_isom"/>
</dbReference>
<evidence type="ECO:0000259" key="1">
    <source>
        <dbReference type="Pfam" id="PF11716"/>
    </source>
</evidence>
<reference evidence="2 3" key="1">
    <citation type="submission" date="2017-11" db="EMBL/GenBank/DDBJ databases">
        <title>Genomic Encyclopedia of Archaeal and Bacterial Type Strains, Phase II (KMG-II): From Individual Species to Whole Genera.</title>
        <authorList>
            <person name="Goeker M."/>
        </authorList>
    </citation>
    <scope>NUCLEOTIDE SEQUENCE [LARGE SCALE GENOMIC DNA]</scope>
    <source>
        <strain evidence="2 3">DSM 25625</strain>
    </source>
</reference>
<name>A0A2M9C4L3_9MICO</name>
<feature type="domain" description="Mycothiol-dependent maleylpyruvate isomerase metal-binding" evidence="1">
    <location>
        <begin position="12"/>
        <end position="153"/>
    </location>
</feature>
<keyword evidence="3" id="KW-1185">Reference proteome</keyword>
<dbReference type="InterPro" id="IPR034660">
    <property type="entry name" value="DinB/YfiT-like"/>
</dbReference>
<comment type="caution">
    <text evidence="2">The sequence shown here is derived from an EMBL/GenBank/DDBJ whole genome shotgun (WGS) entry which is preliminary data.</text>
</comment>
<dbReference type="Proteomes" id="UP000230161">
    <property type="component" value="Unassembled WGS sequence"/>
</dbReference>
<dbReference type="SUPFAM" id="SSF109854">
    <property type="entry name" value="DinB/YfiT-like putative metalloenzymes"/>
    <property type="match status" value="1"/>
</dbReference>
<dbReference type="NCBIfam" id="TIGR03083">
    <property type="entry name" value="maleylpyruvate isomerase family mycothiol-dependent enzyme"/>
    <property type="match status" value="1"/>
</dbReference>
<gene>
    <name evidence="2" type="ORF">CLV54_0498</name>
</gene>
<proteinExistence type="predicted"/>